<name>A0A1H6FCQ3_9GAMM</name>
<evidence type="ECO:0000313" key="1">
    <source>
        <dbReference type="EMBL" id="SEH06936.1"/>
    </source>
</evidence>
<dbReference type="SUPFAM" id="SSF143880">
    <property type="entry name" value="NE0471 N-terminal domain-like"/>
    <property type="match status" value="1"/>
</dbReference>
<dbReference type="Proteomes" id="UP000236724">
    <property type="component" value="Unassembled WGS sequence"/>
</dbReference>
<dbReference type="EMBL" id="FMSV02000511">
    <property type="protein sequence ID" value="SEH06936.1"/>
    <property type="molecule type" value="Genomic_DNA"/>
</dbReference>
<proteinExistence type="predicted"/>
<gene>
    <name evidence="1" type="ORF">MBHS_02802</name>
</gene>
<keyword evidence="2" id="KW-1185">Reference proteome</keyword>
<dbReference type="Gene3D" id="3.30.2020.10">
    <property type="entry name" value="NE0471-like N-terminal domain"/>
    <property type="match status" value="1"/>
</dbReference>
<reference evidence="1 2" key="1">
    <citation type="submission" date="2016-10" db="EMBL/GenBank/DDBJ databases">
        <authorList>
            <person name="de Groot N.N."/>
        </authorList>
    </citation>
    <scope>NUCLEOTIDE SEQUENCE [LARGE SCALE GENOMIC DNA]</scope>
    <source>
        <strain evidence="1">MBHS1</strain>
    </source>
</reference>
<sequence length="83" mass="9800">MVNYPRIESATAIDDHTLVIEFNNKQQKKYDITPLLKKKMFSPLRNIVLFKTVQVERGGYAIFWNDKIDISEYELWTHGQTIP</sequence>
<dbReference type="RefSeq" id="WP_286019404.1">
    <property type="nucleotide sequence ID" value="NZ_FMSV02000511.1"/>
</dbReference>
<accession>A0A1H6FCQ3</accession>
<dbReference type="AlphaFoldDB" id="A0A1H6FCQ3"/>
<protein>
    <recommendedName>
        <fullName evidence="3">DUF2442 domain-containing protein</fullName>
    </recommendedName>
</protein>
<organism evidence="1 2">
    <name type="scientific">Candidatus Venteria ishoeyi</name>
    <dbReference type="NCBI Taxonomy" id="1899563"/>
    <lineage>
        <taxon>Bacteria</taxon>
        <taxon>Pseudomonadati</taxon>
        <taxon>Pseudomonadota</taxon>
        <taxon>Gammaproteobacteria</taxon>
        <taxon>Thiotrichales</taxon>
        <taxon>Thiotrichaceae</taxon>
        <taxon>Venteria</taxon>
    </lineage>
</organism>
<dbReference type="InterPro" id="IPR036782">
    <property type="entry name" value="NE0471-like_N"/>
</dbReference>
<dbReference type="Pfam" id="PF10387">
    <property type="entry name" value="DUF2442"/>
    <property type="match status" value="1"/>
</dbReference>
<evidence type="ECO:0000313" key="2">
    <source>
        <dbReference type="Proteomes" id="UP000236724"/>
    </source>
</evidence>
<dbReference type="InterPro" id="IPR018841">
    <property type="entry name" value="DUF2442"/>
</dbReference>
<evidence type="ECO:0008006" key="3">
    <source>
        <dbReference type="Google" id="ProtNLM"/>
    </source>
</evidence>